<evidence type="ECO:0000256" key="8">
    <source>
        <dbReference type="ARBA" id="ARBA00022833"/>
    </source>
</evidence>
<keyword evidence="7 13" id="KW-0547">Nucleotide-binding</keyword>
<dbReference type="Pfam" id="PF01406">
    <property type="entry name" value="tRNA-synt_1e"/>
    <property type="match status" value="1"/>
</dbReference>
<evidence type="ECO:0000313" key="16">
    <source>
        <dbReference type="Proteomes" id="UP000229498"/>
    </source>
</evidence>
<feature type="domain" description="Cysteinyl-tRNA synthetase class Ia DALR" evidence="14">
    <location>
        <begin position="341"/>
        <end position="394"/>
    </location>
</feature>
<dbReference type="AlphaFoldDB" id="A0A2M9G031"/>
<comment type="similarity">
    <text evidence="2 13">Belongs to the class-I aminoacyl-tRNA synthetase family.</text>
</comment>
<name>A0A2M9G031_9PROT</name>
<evidence type="ECO:0000256" key="12">
    <source>
        <dbReference type="ARBA" id="ARBA00047398"/>
    </source>
</evidence>
<gene>
    <name evidence="13" type="primary">cysS</name>
    <name evidence="15" type="ORF">CVT23_14145</name>
</gene>
<dbReference type="PRINTS" id="PR00983">
    <property type="entry name" value="TRNASYNTHCYS"/>
</dbReference>
<keyword evidence="6 13" id="KW-0479">Metal-binding</keyword>
<dbReference type="Gene3D" id="3.40.50.620">
    <property type="entry name" value="HUPs"/>
    <property type="match status" value="1"/>
</dbReference>
<dbReference type="GO" id="GO:0005829">
    <property type="term" value="C:cytosol"/>
    <property type="evidence" value="ECO:0007669"/>
    <property type="project" value="TreeGrafter"/>
</dbReference>
<dbReference type="PANTHER" id="PTHR10890">
    <property type="entry name" value="CYSTEINYL-TRNA SYNTHETASE"/>
    <property type="match status" value="1"/>
</dbReference>
<keyword evidence="10 13" id="KW-0648">Protein biosynthesis</keyword>
<dbReference type="NCBIfam" id="TIGR00435">
    <property type="entry name" value="cysS"/>
    <property type="match status" value="1"/>
</dbReference>
<dbReference type="InterPro" id="IPR015803">
    <property type="entry name" value="Cys-tRNA-ligase"/>
</dbReference>
<feature type="binding site" evidence="13">
    <location>
        <position position="209"/>
    </location>
    <ligand>
        <name>Zn(2+)</name>
        <dbReference type="ChEBI" id="CHEBI:29105"/>
    </ligand>
</feature>
<evidence type="ECO:0000256" key="13">
    <source>
        <dbReference type="HAMAP-Rule" id="MF_00041"/>
    </source>
</evidence>
<dbReference type="InterPro" id="IPR015273">
    <property type="entry name" value="Cys-tRNA-synt_Ia_DALR"/>
</dbReference>
<dbReference type="InterPro" id="IPR032678">
    <property type="entry name" value="tRNA-synt_1_cat_dom"/>
</dbReference>
<dbReference type="GO" id="GO:0006423">
    <property type="term" value="P:cysteinyl-tRNA aminoacylation"/>
    <property type="evidence" value="ECO:0007669"/>
    <property type="project" value="UniProtKB-UniRule"/>
</dbReference>
<dbReference type="FunFam" id="3.40.50.620:FF:000068">
    <property type="entry name" value="Cysteine--tRNA ligase"/>
    <property type="match status" value="1"/>
</dbReference>
<accession>A0A2M9G031</accession>
<comment type="subunit">
    <text evidence="3 13">Monomer.</text>
</comment>
<sequence>MTLQIYNTLTRRKEAFRPADPERVTVYVCGPTVYNHPHIGNARPAVVFDVLHRLLKRLYPGVVFASNITDVEDKIIDAARREGVPIETITRRYAEAYRDDVRALGVLDPDVVPRVTETIPEIVDMIARLVESGHAYEAEGHVLFNVTSFDQYGALSNRSRDEMVAGARVEVAPYKKDPADFVLWKPSDDTQPGWDSPWGRGRPGWHIECSAMIEKHLGRTIDIHAGGQDLIFPHHENEMAQSTCAHGGEVFARYWMHNGMLRIEGQKMSKSVGNVLLIHDLLSREPAEAVRLLLLSGHYRHPLDFSQAGLDQARKNLDRIYGLLRGVRAADPDSGHPDVAAVLAALMDDLNTPKALAEIFRIARAVEQGETGAEVLRDACWLLGIGQQSAEAWRQSAASAAPQVDPAVVESLIAERQAARKAKDFARADAIRDELTGMGVVLEDGPEGTTWRMAG</sequence>
<evidence type="ECO:0000256" key="9">
    <source>
        <dbReference type="ARBA" id="ARBA00022840"/>
    </source>
</evidence>
<comment type="caution">
    <text evidence="15">The sequence shown here is derived from an EMBL/GenBank/DDBJ whole genome shotgun (WGS) entry which is preliminary data.</text>
</comment>
<keyword evidence="8 13" id="KW-0862">Zinc</keyword>
<dbReference type="EC" id="6.1.1.16" evidence="13"/>
<feature type="short sequence motif" description="'KMSKS' region" evidence="13">
    <location>
        <begin position="267"/>
        <end position="271"/>
    </location>
</feature>
<feature type="binding site" evidence="13">
    <location>
        <position position="29"/>
    </location>
    <ligand>
        <name>Zn(2+)</name>
        <dbReference type="ChEBI" id="CHEBI:29105"/>
    </ligand>
</feature>
<comment type="subcellular location">
    <subcellularLocation>
        <location evidence="1 13">Cytoplasm</location>
    </subcellularLocation>
</comment>
<dbReference type="PANTHER" id="PTHR10890:SF3">
    <property type="entry name" value="CYSTEINE--TRNA LIGASE, CYTOPLASMIC"/>
    <property type="match status" value="1"/>
</dbReference>
<dbReference type="SUPFAM" id="SSF47323">
    <property type="entry name" value="Anticodon-binding domain of a subclass of class I aminoacyl-tRNA synthetases"/>
    <property type="match status" value="1"/>
</dbReference>
<evidence type="ECO:0000256" key="3">
    <source>
        <dbReference type="ARBA" id="ARBA00011245"/>
    </source>
</evidence>
<dbReference type="InterPro" id="IPR056411">
    <property type="entry name" value="CysS_C"/>
</dbReference>
<evidence type="ECO:0000256" key="10">
    <source>
        <dbReference type="ARBA" id="ARBA00022917"/>
    </source>
</evidence>
<keyword evidence="11 13" id="KW-0030">Aminoacyl-tRNA synthetase</keyword>
<proteinExistence type="inferred from homology"/>
<dbReference type="Proteomes" id="UP000229498">
    <property type="component" value="Unassembled WGS sequence"/>
</dbReference>
<dbReference type="SUPFAM" id="SSF52374">
    <property type="entry name" value="Nucleotidylyl transferase"/>
    <property type="match status" value="1"/>
</dbReference>
<comment type="catalytic activity">
    <reaction evidence="12 13">
        <text>tRNA(Cys) + L-cysteine + ATP = L-cysteinyl-tRNA(Cys) + AMP + diphosphate</text>
        <dbReference type="Rhea" id="RHEA:17773"/>
        <dbReference type="Rhea" id="RHEA-COMP:9661"/>
        <dbReference type="Rhea" id="RHEA-COMP:9679"/>
        <dbReference type="ChEBI" id="CHEBI:30616"/>
        <dbReference type="ChEBI" id="CHEBI:33019"/>
        <dbReference type="ChEBI" id="CHEBI:35235"/>
        <dbReference type="ChEBI" id="CHEBI:78442"/>
        <dbReference type="ChEBI" id="CHEBI:78517"/>
        <dbReference type="ChEBI" id="CHEBI:456215"/>
        <dbReference type="EC" id="6.1.1.16"/>
    </reaction>
</comment>
<evidence type="ECO:0000259" key="14">
    <source>
        <dbReference type="SMART" id="SM00840"/>
    </source>
</evidence>
<organism evidence="15 16">
    <name type="scientific">Minwuia thermotolerans</name>
    <dbReference type="NCBI Taxonomy" id="2056226"/>
    <lineage>
        <taxon>Bacteria</taxon>
        <taxon>Pseudomonadati</taxon>
        <taxon>Pseudomonadota</taxon>
        <taxon>Alphaproteobacteria</taxon>
        <taxon>Minwuiales</taxon>
        <taxon>Minwuiaceae</taxon>
        <taxon>Minwuia</taxon>
    </lineage>
</organism>
<dbReference type="Pfam" id="PF09190">
    <property type="entry name" value="DALR_2"/>
    <property type="match status" value="1"/>
</dbReference>
<protein>
    <recommendedName>
        <fullName evidence="13">Cysteine--tRNA ligase</fullName>
        <ecNumber evidence="13">6.1.1.16</ecNumber>
    </recommendedName>
    <alternativeName>
        <fullName evidence="13">Cysteinyl-tRNA synthetase</fullName>
        <shortName evidence="13">CysRS</shortName>
    </alternativeName>
</protein>
<evidence type="ECO:0000313" key="15">
    <source>
        <dbReference type="EMBL" id="PJK29055.1"/>
    </source>
</evidence>
<dbReference type="CDD" id="cd00672">
    <property type="entry name" value="CysRS_core"/>
    <property type="match status" value="1"/>
</dbReference>
<feature type="binding site" evidence="13">
    <location>
        <position position="238"/>
    </location>
    <ligand>
        <name>Zn(2+)</name>
        <dbReference type="ChEBI" id="CHEBI:29105"/>
    </ligand>
</feature>
<dbReference type="GO" id="GO:0005524">
    <property type="term" value="F:ATP binding"/>
    <property type="evidence" value="ECO:0007669"/>
    <property type="project" value="UniProtKB-UniRule"/>
</dbReference>
<dbReference type="InterPro" id="IPR024909">
    <property type="entry name" value="Cys-tRNA/MSH_ligase"/>
</dbReference>
<dbReference type="InterPro" id="IPR009080">
    <property type="entry name" value="tRNAsynth_Ia_anticodon-bd"/>
</dbReference>
<evidence type="ECO:0000256" key="2">
    <source>
        <dbReference type="ARBA" id="ARBA00005594"/>
    </source>
</evidence>
<keyword evidence="9 13" id="KW-0067">ATP-binding</keyword>
<dbReference type="InterPro" id="IPR014729">
    <property type="entry name" value="Rossmann-like_a/b/a_fold"/>
</dbReference>
<dbReference type="RefSeq" id="WP_109794056.1">
    <property type="nucleotide sequence ID" value="NZ_PHIG01000037.1"/>
</dbReference>
<evidence type="ECO:0000256" key="1">
    <source>
        <dbReference type="ARBA" id="ARBA00004496"/>
    </source>
</evidence>
<reference evidence="15 16" key="1">
    <citation type="submission" date="2017-11" db="EMBL/GenBank/DDBJ databases">
        <title>Draft genome sequence of Rhizobiales bacterium SY3-13.</title>
        <authorList>
            <person name="Sun C."/>
        </authorList>
    </citation>
    <scope>NUCLEOTIDE SEQUENCE [LARGE SCALE GENOMIC DNA]</scope>
    <source>
        <strain evidence="15 16">SY3-13</strain>
    </source>
</reference>
<comment type="cofactor">
    <cofactor evidence="13">
        <name>Zn(2+)</name>
        <dbReference type="ChEBI" id="CHEBI:29105"/>
    </cofactor>
    <text evidence="13">Binds 1 zinc ion per subunit.</text>
</comment>
<dbReference type="HAMAP" id="MF_00041">
    <property type="entry name" value="Cys_tRNA_synth"/>
    <property type="match status" value="1"/>
</dbReference>
<feature type="short sequence motif" description="'HIGH' region" evidence="13">
    <location>
        <begin position="31"/>
        <end position="41"/>
    </location>
</feature>
<evidence type="ECO:0000256" key="6">
    <source>
        <dbReference type="ARBA" id="ARBA00022723"/>
    </source>
</evidence>
<dbReference type="GO" id="GO:0008270">
    <property type="term" value="F:zinc ion binding"/>
    <property type="evidence" value="ECO:0007669"/>
    <property type="project" value="UniProtKB-UniRule"/>
</dbReference>
<evidence type="ECO:0000256" key="7">
    <source>
        <dbReference type="ARBA" id="ARBA00022741"/>
    </source>
</evidence>
<dbReference type="SMART" id="SM00840">
    <property type="entry name" value="DALR_2"/>
    <property type="match status" value="1"/>
</dbReference>
<evidence type="ECO:0000256" key="4">
    <source>
        <dbReference type="ARBA" id="ARBA00022490"/>
    </source>
</evidence>
<evidence type="ECO:0000256" key="11">
    <source>
        <dbReference type="ARBA" id="ARBA00023146"/>
    </source>
</evidence>
<dbReference type="Gene3D" id="1.20.120.1910">
    <property type="entry name" value="Cysteine-tRNA ligase, C-terminal anti-codon recognition domain"/>
    <property type="match status" value="1"/>
</dbReference>
<evidence type="ECO:0000256" key="5">
    <source>
        <dbReference type="ARBA" id="ARBA00022598"/>
    </source>
</evidence>
<dbReference type="OrthoDB" id="9815130at2"/>
<feature type="binding site" evidence="13">
    <location>
        <position position="270"/>
    </location>
    <ligand>
        <name>ATP</name>
        <dbReference type="ChEBI" id="CHEBI:30616"/>
    </ligand>
</feature>
<dbReference type="Pfam" id="PF23493">
    <property type="entry name" value="CysS_C"/>
    <property type="match status" value="1"/>
</dbReference>
<dbReference type="GO" id="GO:0004817">
    <property type="term" value="F:cysteine-tRNA ligase activity"/>
    <property type="evidence" value="ECO:0007669"/>
    <property type="project" value="UniProtKB-UniRule"/>
</dbReference>
<keyword evidence="16" id="KW-1185">Reference proteome</keyword>
<keyword evidence="4 13" id="KW-0963">Cytoplasm</keyword>
<keyword evidence="5 13" id="KW-0436">Ligase</keyword>
<feature type="binding site" evidence="13">
    <location>
        <position position="234"/>
    </location>
    <ligand>
        <name>Zn(2+)</name>
        <dbReference type="ChEBI" id="CHEBI:29105"/>
    </ligand>
</feature>
<dbReference type="EMBL" id="PHIG01000037">
    <property type="protein sequence ID" value="PJK29055.1"/>
    <property type="molecule type" value="Genomic_DNA"/>
</dbReference>